<accession>A0ABS7PZM5</accession>
<dbReference type="Gene3D" id="3.40.50.720">
    <property type="entry name" value="NAD(P)-binding Rossmann-like Domain"/>
    <property type="match status" value="1"/>
</dbReference>
<dbReference type="Pfam" id="PF01408">
    <property type="entry name" value="GFO_IDH_MocA"/>
    <property type="match status" value="1"/>
</dbReference>
<sequence>MNPGHLGVGLVGCGAFGAYVLDAVADLPGLRITAVADADTGRAESLAARHGAAAGDGLDALLAHQDVDVVALATPPHTHAELTIRALRAGRHVFCEKPLAMTAADAARVGEEAAASGRVLVVDHVLRYNPLLRAVQRLTAEGLLERPRRFLFENDAADQDLGPGHWFWDPARSGGIFVEHGVHFFDAARALLGSVPESVQATAVSRPGGPVDMVVAEAVHPGGALATHLHSFTHAHRAERQLMRLDHGFAQSLITGWIPTRGTITAWTDDDGAARWERLPSRTGELLHVPGFLPSGREQITVHVDRHAGGTAPAAGRGVSRVVPHHVEVTVDLGGEAAKAAVYRQSVRAAFADLLRCATGGGTPVADAYAGLTAVAVAEAATRAAEAGAVRQVVLPAGSAR</sequence>
<dbReference type="InterPro" id="IPR036291">
    <property type="entry name" value="NAD(P)-bd_dom_sf"/>
</dbReference>
<gene>
    <name evidence="4" type="ORF">K7862_01625</name>
</gene>
<dbReference type="SUPFAM" id="SSF55347">
    <property type="entry name" value="Glyceraldehyde-3-phosphate dehydrogenase-like, C-terminal domain"/>
    <property type="match status" value="1"/>
</dbReference>
<keyword evidence="1" id="KW-0560">Oxidoreductase</keyword>
<dbReference type="InterPro" id="IPR000683">
    <property type="entry name" value="Gfo/Idh/MocA-like_OxRdtase_N"/>
</dbReference>
<proteinExistence type="predicted"/>
<dbReference type="EMBL" id="JAINZZ010000001">
    <property type="protein sequence ID" value="MBY8876339.1"/>
    <property type="molecule type" value="Genomic_DNA"/>
</dbReference>
<keyword evidence="5" id="KW-1185">Reference proteome</keyword>
<dbReference type="RefSeq" id="WP_222959597.1">
    <property type="nucleotide sequence ID" value="NZ_JAINZZ010000001.1"/>
</dbReference>
<feature type="domain" description="GFO/IDH/MocA-like oxidoreductase" evidence="3">
    <location>
        <begin position="133"/>
        <end position="238"/>
    </location>
</feature>
<dbReference type="Pfam" id="PF22725">
    <property type="entry name" value="GFO_IDH_MocA_C3"/>
    <property type="match status" value="1"/>
</dbReference>
<dbReference type="SUPFAM" id="SSF51735">
    <property type="entry name" value="NAD(P)-binding Rossmann-fold domains"/>
    <property type="match status" value="1"/>
</dbReference>
<dbReference type="InterPro" id="IPR050463">
    <property type="entry name" value="Gfo/Idh/MocA_oxidrdct_glycsds"/>
</dbReference>
<evidence type="ECO:0000256" key="1">
    <source>
        <dbReference type="ARBA" id="ARBA00023002"/>
    </source>
</evidence>
<comment type="caution">
    <text evidence="4">The sequence shown here is derived from an EMBL/GenBank/DDBJ whole genome shotgun (WGS) entry which is preliminary data.</text>
</comment>
<dbReference type="Gene3D" id="3.30.360.10">
    <property type="entry name" value="Dihydrodipicolinate Reductase, domain 2"/>
    <property type="match status" value="1"/>
</dbReference>
<dbReference type="Proteomes" id="UP000778578">
    <property type="component" value="Unassembled WGS sequence"/>
</dbReference>
<dbReference type="PANTHER" id="PTHR43818:SF11">
    <property type="entry name" value="BCDNA.GH03377"/>
    <property type="match status" value="1"/>
</dbReference>
<name>A0ABS7PZM5_9ACTN</name>
<dbReference type="InterPro" id="IPR055170">
    <property type="entry name" value="GFO_IDH_MocA-like_dom"/>
</dbReference>
<feature type="domain" description="Gfo/Idh/MocA-like oxidoreductase N-terminal" evidence="2">
    <location>
        <begin position="7"/>
        <end position="124"/>
    </location>
</feature>
<dbReference type="PANTHER" id="PTHR43818">
    <property type="entry name" value="BCDNA.GH03377"/>
    <property type="match status" value="1"/>
</dbReference>
<protein>
    <submittedName>
        <fullName evidence="4">Gfo/Idh/MocA family oxidoreductase</fullName>
    </submittedName>
</protein>
<reference evidence="4 5" key="1">
    <citation type="submission" date="2021-08" db="EMBL/GenBank/DDBJ databases">
        <title>WGS of actinomycetes from Thailand.</title>
        <authorList>
            <person name="Thawai C."/>
        </authorList>
    </citation>
    <scope>NUCLEOTIDE SEQUENCE [LARGE SCALE GENOMIC DNA]</scope>
    <source>
        <strain evidence="4 5">PLK6-54</strain>
    </source>
</reference>
<evidence type="ECO:0000313" key="5">
    <source>
        <dbReference type="Proteomes" id="UP000778578"/>
    </source>
</evidence>
<evidence type="ECO:0000259" key="3">
    <source>
        <dbReference type="Pfam" id="PF22725"/>
    </source>
</evidence>
<evidence type="ECO:0000313" key="4">
    <source>
        <dbReference type="EMBL" id="MBY8876339.1"/>
    </source>
</evidence>
<evidence type="ECO:0000259" key="2">
    <source>
        <dbReference type="Pfam" id="PF01408"/>
    </source>
</evidence>
<organism evidence="4 5">
    <name type="scientific">Actinacidiphila acidipaludis</name>
    <dbReference type="NCBI Taxonomy" id="2873382"/>
    <lineage>
        <taxon>Bacteria</taxon>
        <taxon>Bacillati</taxon>
        <taxon>Actinomycetota</taxon>
        <taxon>Actinomycetes</taxon>
        <taxon>Kitasatosporales</taxon>
        <taxon>Streptomycetaceae</taxon>
        <taxon>Actinacidiphila</taxon>
    </lineage>
</organism>